<feature type="transmembrane region" description="Helical" evidence="1">
    <location>
        <begin position="6"/>
        <end position="28"/>
    </location>
</feature>
<keyword evidence="3" id="KW-1185">Reference proteome</keyword>
<evidence type="ECO:0000256" key="1">
    <source>
        <dbReference type="SAM" id="Phobius"/>
    </source>
</evidence>
<feature type="transmembrane region" description="Helical" evidence="1">
    <location>
        <begin position="40"/>
        <end position="67"/>
    </location>
</feature>
<dbReference type="Proteomes" id="UP001497457">
    <property type="component" value="Chromosome 36b"/>
</dbReference>
<feature type="transmembrane region" description="Helical" evidence="1">
    <location>
        <begin position="79"/>
        <end position="107"/>
    </location>
</feature>
<sequence length="112" mass="11700">MTLFEITMFVLCVAVAGLHALNLLLELLQRAVSLNHSPVLASIAGLFVPLAFATAYNMGVLLVYLLVAPAPAALVSPAAWRLFAVLACAIASALLLLLATPLVRVLFLGAGF</sequence>
<protein>
    <submittedName>
        <fullName evidence="2">Uncharacterized protein</fullName>
    </submittedName>
</protein>
<reference evidence="2 3" key="2">
    <citation type="submission" date="2024-10" db="EMBL/GenBank/DDBJ databases">
        <authorList>
            <person name="Ryan C."/>
        </authorList>
    </citation>
    <scope>NUCLEOTIDE SEQUENCE [LARGE SCALE GENOMIC DNA]</scope>
</reference>
<accession>A0ABC9E6T2</accession>
<evidence type="ECO:0000313" key="3">
    <source>
        <dbReference type="Proteomes" id="UP001497457"/>
    </source>
</evidence>
<name>A0ABC9E6T2_9POAL</name>
<keyword evidence="1" id="KW-0812">Transmembrane</keyword>
<organism evidence="2 3">
    <name type="scientific">Urochloa decumbens</name>
    <dbReference type="NCBI Taxonomy" id="240449"/>
    <lineage>
        <taxon>Eukaryota</taxon>
        <taxon>Viridiplantae</taxon>
        <taxon>Streptophyta</taxon>
        <taxon>Embryophyta</taxon>
        <taxon>Tracheophyta</taxon>
        <taxon>Spermatophyta</taxon>
        <taxon>Magnoliopsida</taxon>
        <taxon>Liliopsida</taxon>
        <taxon>Poales</taxon>
        <taxon>Poaceae</taxon>
        <taxon>PACMAD clade</taxon>
        <taxon>Panicoideae</taxon>
        <taxon>Panicodae</taxon>
        <taxon>Paniceae</taxon>
        <taxon>Melinidinae</taxon>
        <taxon>Urochloa</taxon>
    </lineage>
</organism>
<proteinExistence type="predicted"/>
<gene>
    <name evidence="2" type="ORF">URODEC1_LOCUS92256</name>
</gene>
<reference evidence="3" key="1">
    <citation type="submission" date="2024-06" db="EMBL/GenBank/DDBJ databases">
        <authorList>
            <person name="Ryan C."/>
        </authorList>
    </citation>
    <scope>NUCLEOTIDE SEQUENCE [LARGE SCALE GENOMIC DNA]</scope>
</reference>
<evidence type="ECO:0000313" key="2">
    <source>
        <dbReference type="EMBL" id="CAL5051652.1"/>
    </source>
</evidence>
<keyword evidence="1" id="KW-0472">Membrane</keyword>
<dbReference type="EMBL" id="OZ075146">
    <property type="protein sequence ID" value="CAL5051652.1"/>
    <property type="molecule type" value="Genomic_DNA"/>
</dbReference>
<keyword evidence="1" id="KW-1133">Transmembrane helix</keyword>
<dbReference type="AlphaFoldDB" id="A0ABC9E6T2"/>